<evidence type="ECO:0000313" key="1">
    <source>
        <dbReference type="EMBL" id="GIM97929.1"/>
    </source>
</evidence>
<proteinExistence type="predicted"/>
<accession>A0A919WCW2</accession>
<dbReference type="Proteomes" id="UP000677082">
    <property type="component" value="Unassembled WGS sequence"/>
</dbReference>
<dbReference type="AlphaFoldDB" id="A0A919WCW2"/>
<comment type="caution">
    <text evidence="1">The sequence shown here is derived from an EMBL/GenBank/DDBJ whole genome shotgun (WGS) entry which is preliminary data.</text>
</comment>
<evidence type="ECO:0000313" key="2">
    <source>
        <dbReference type="Proteomes" id="UP000677082"/>
    </source>
</evidence>
<name>A0A919WCW2_9ACTN</name>
<dbReference type="EMBL" id="BOQN01000172">
    <property type="protein sequence ID" value="GIM97929.1"/>
    <property type="molecule type" value="Genomic_DNA"/>
</dbReference>
<reference evidence="1 2" key="1">
    <citation type="submission" date="2021-03" db="EMBL/GenBank/DDBJ databases">
        <title>Whole genome shotgun sequence of Actinoplanes toevensis NBRC 105298.</title>
        <authorList>
            <person name="Komaki H."/>
            <person name="Tamura T."/>
        </authorList>
    </citation>
    <scope>NUCLEOTIDE SEQUENCE [LARGE SCALE GENOMIC DNA]</scope>
    <source>
        <strain evidence="1 2">NBRC 105298</strain>
    </source>
</reference>
<keyword evidence="2" id="KW-1185">Reference proteome</keyword>
<sequence length="88" mass="9385">MQQGKGLFDDVAQLAQTPNTRRLRLRDDRLGAAIAAGLAERFAAVFLVGERDLDAAARLSRADGDRWVAVEQVDGAADTGTFAPLVST</sequence>
<protein>
    <submittedName>
        <fullName evidence="1">Uncharacterized protein</fullName>
    </submittedName>
</protein>
<organism evidence="1 2">
    <name type="scientific">Paractinoplanes toevensis</name>
    <dbReference type="NCBI Taxonomy" id="571911"/>
    <lineage>
        <taxon>Bacteria</taxon>
        <taxon>Bacillati</taxon>
        <taxon>Actinomycetota</taxon>
        <taxon>Actinomycetes</taxon>
        <taxon>Micromonosporales</taxon>
        <taxon>Micromonosporaceae</taxon>
        <taxon>Paractinoplanes</taxon>
    </lineage>
</organism>
<gene>
    <name evidence="1" type="ORF">Ato02nite_097220</name>
</gene>